<proteinExistence type="predicted"/>
<gene>
    <name evidence="1" type="ORF">M9H77_05178</name>
</gene>
<sequence>MENNNSDANHLDADVLLPPRKRLLAGLKRQNSDVNSSTPSTSNVGGIDFNTRMNNLLKSHLGNPNLSNEEIVEASRLTAIEAAKAARVARAVAEEKAAKAVKAVAAAKSALELVASIEESANRERYLKKNKMKKHVAVQTLYNKPKGSYSCRTDEELARKLHRAINSSPRISQNASASDSKRHKKLKGASYPEKAAAKQGATTLEGNQSLASNGDGVVADIVDHGCSLEEAYMDKVDLNIPKFNKSDGVRMNSEQVLKSNKSDQSNMEDEEGGIVVLDDEKDDEDDDDSSIGRKRGRMKQKKLPLSICSNRDQVSPKEDIIKSKNLPSTGGGSRSINATTSTSKSLFNVGPSGAGDSVIPVERTSSLWKCQSFKAPACVKQNKVMQS</sequence>
<comment type="caution">
    <text evidence="1">The sequence shown here is derived from an EMBL/GenBank/DDBJ whole genome shotgun (WGS) entry which is preliminary data.</text>
</comment>
<dbReference type="EMBL" id="CM044701">
    <property type="protein sequence ID" value="KAI5683950.1"/>
    <property type="molecule type" value="Genomic_DNA"/>
</dbReference>
<keyword evidence="2" id="KW-1185">Reference proteome</keyword>
<evidence type="ECO:0000313" key="1">
    <source>
        <dbReference type="EMBL" id="KAI5683950.1"/>
    </source>
</evidence>
<reference evidence="2" key="1">
    <citation type="journal article" date="2023" name="Nat. Plants">
        <title>Single-cell RNA sequencing provides a high-resolution roadmap for understanding the multicellular compartmentation of specialized metabolism.</title>
        <authorList>
            <person name="Sun S."/>
            <person name="Shen X."/>
            <person name="Li Y."/>
            <person name="Li Y."/>
            <person name="Wang S."/>
            <person name="Li R."/>
            <person name="Zhang H."/>
            <person name="Shen G."/>
            <person name="Guo B."/>
            <person name="Wei J."/>
            <person name="Xu J."/>
            <person name="St-Pierre B."/>
            <person name="Chen S."/>
            <person name="Sun C."/>
        </authorList>
    </citation>
    <scope>NUCLEOTIDE SEQUENCE [LARGE SCALE GENOMIC DNA]</scope>
</reference>
<name>A0ACC0CGB0_CATRO</name>
<dbReference type="Proteomes" id="UP001060085">
    <property type="component" value="Linkage Group LG01"/>
</dbReference>
<protein>
    <submittedName>
        <fullName evidence="1">Uncharacterized protein</fullName>
    </submittedName>
</protein>
<organism evidence="1 2">
    <name type="scientific">Catharanthus roseus</name>
    <name type="common">Madagascar periwinkle</name>
    <name type="synonym">Vinca rosea</name>
    <dbReference type="NCBI Taxonomy" id="4058"/>
    <lineage>
        <taxon>Eukaryota</taxon>
        <taxon>Viridiplantae</taxon>
        <taxon>Streptophyta</taxon>
        <taxon>Embryophyta</taxon>
        <taxon>Tracheophyta</taxon>
        <taxon>Spermatophyta</taxon>
        <taxon>Magnoliopsida</taxon>
        <taxon>eudicotyledons</taxon>
        <taxon>Gunneridae</taxon>
        <taxon>Pentapetalae</taxon>
        <taxon>asterids</taxon>
        <taxon>lamiids</taxon>
        <taxon>Gentianales</taxon>
        <taxon>Apocynaceae</taxon>
        <taxon>Rauvolfioideae</taxon>
        <taxon>Vinceae</taxon>
        <taxon>Catharanthinae</taxon>
        <taxon>Catharanthus</taxon>
    </lineage>
</organism>
<accession>A0ACC0CGB0</accession>
<evidence type="ECO:0000313" key="2">
    <source>
        <dbReference type="Proteomes" id="UP001060085"/>
    </source>
</evidence>